<evidence type="ECO:0000256" key="1">
    <source>
        <dbReference type="SAM" id="MobiDB-lite"/>
    </source>
</evidence>
<comment type="caution">
    <text evidence="2">The sequence shown here is derived from an EMBL/GenBank/DDBJ whole genome shotgun (WGS) entry which is preliminary data.</text>
</comment>
<evidence type="ECO:0000313" key="3">
    <source>
        <dbReference type="Proteomes" id="UP001175271"/>
    </source>
</evidence>
<feature type="compositionally biased region" description="Basic and acidic residues" evidence="1">
    <location>
        <begin position="16"/>
        <end position="27"/>
    </location>
</feature>
<feature type="compositionally biased region" description="Polar residues" evidence="1">
    <location>
        <begin position="203"/>
        <end position="212"/>
    </location>
</feature>
<feature type="region of interest" description="Disordered" evidence="1">
    <location>
        <begin position="1"/>
        <end position="27"/>
    </location>
</feature>
<dbReference type="Proteomes" id="UP001175271">
    <property type="component" value="Unassembled WGS sequence"/>
</dbReference>
<evidence type="ECO:0000313" key="2">
    <source>
        <dbReference type="EMBL" id="KAK0419296.1"/>
    </source>
</evidence>
<gene>
    <name evidence="2" type="ORF">QR680_014068</name>
</gene>
<reference evidence="2" key="1">
    <citation type="submission" date="2023-06" db="EMBL/GenBank/DDBJ databases">
        <title>Genomic analysis of the entomopathogenic nematode Steinernema hermaphroditum.</title>
        <authorList>
            <person name="Schwarz E.M."/>
            <person name="Heppert J.K."/>
            <person name="Baniya A."/>
            <person name="Schwartz H.T."/>
            <person name="Tan C.-H."/>
            <person name="Antoshechkin I."/>
            <person name="Sternberg P.W."/>
            <person name="Goodrich-Blair H."/>
            <person name="Dillman A.R."/>
        </authorList>
    </citation>
    <scope>NUCLEOTIDE SEQUENCE</scope>
    <source>
        <strain evidence="2">PS9179</strain>
        <tissue evidence="2">Whole animal</tissue>
    </source>
</reference>
<feature type="region of interest" description="Disordered" evidence="1">
    <location>
        <begin position="189"/>
        <end position="212"/>
    </location>
</feature>
<proteinExistence type="predicted"/>
<organism evidence="2 3">
    <name type="scientific">Steinernema hermaphroditum</name>
    <dbReference type="NCBI Taxonomy" id="289476"/>
    <lineage>
        <taxon>Eukaryota</taxon>
        <taxon>Metazoa</taxon>
        <taxon>Ecdysozoa</taxon>
        <taxon>Nematoda</taxon>
        <taxon>Chromadorea</taxon>
        <taxon>Rhabditida</taxon>
        <taxon>Tylenchina</taxon>
        <taxon>Panagrolaimomorpha</taxon>
        <taxon>Strongyloidoidea</taxon>
        <taxon>Steinernematidae</taxon>
        <taxon>Steinernema</taxon>
    </lineage>
</organism>
<protein>
    <submittedName>
        <fullName evidence="2">Uncharacterized protein</fullName>
    </submittedName>
</protein>
<dbReference type="EMBL" id="JAUCMV010000002">
    <property type="protein sequence ID" value="KAK0419296.1"/>
    <property type="molecule type" value="Genomic_DNA"/>
</dbReference>
<sequence>MSGEQEQPVAVGQAPNREEPTVTVRHDDPDFIDFDRIRNQLADVAWRLGQTDDDDYKRRILAELGGNEQLMKVLHPQSFDLPEQMLPEPGNPMDMAARMLQLAERSPIQQAADLIASRRARLNTNVTDAVWRLRRAKDPEEKERICADIRQDPELYKALMCIRRGKARPICASRSLRSPCFIPYPFVPPPPIEDGDEEEPCMSGSQPSTSRL</sequence>
<name>A0AA39M2K6_9BILA</name>
<keyword evidence="3" id="KW-1185">Reference proteome</keyword>
<accession>A0AA39M2K6</accession>
<dbReference type="AlphaFoldDB" id="A0AA39M2K6"/>